<dbReference type="PANTHER" id="PTHR43071:SF1">
    <property type="entry name" value="2-AMINO-4-HYDROXY-6-HYDROXYMETHYLDIHYDROPTERIDINE PYROPHOSPHOKINASE"/>
    <property type="match status" value="1"/>
</dbReference>
<protein>
    <recommendedName>
        <fullName evidence="3">2-amino-4-hydroxy-6-hydroxymethyldihydropteridine diphosphokinase</fullName>
        <ecNumber evidence="3">2.7.6.3</ecNumber>
    </recommendedName>
</protein>
<keyword evidence="4 10" id="KW-0808">Transferase</keyword>
<evidence type="ECO:0000256" key="1">
    <source>
        <dbReference type="ARBA" id="ARBA00000198"/>
    </source>
</evidence>
<proteinExistence type="predicted"/>
<dbReference type="EC" id="2.7.6.3" evidence="3"/>
<dbReference type="Proteomes" id="UP000008544">
    <property type="component" value="Chromosome"/>
</dbReference>
<dbReference type="GO" id="GO:0046656">
    <property type="term" value="P:folic acid biosynthetic process"/>
    <property type="evidence" value="ECO:0007669"/>
    <property type="project" value="UniProtKB-KW"/>
</dbReference>
<evidence type="ECO:0000256" key="8">
    <source>
        <dbReference type="ARBA" id="ARBA00022909"/>
    </source>
</evidence>
<dbReference type="eggNOG" id="COG0801">
    <property type="taxonomic scope" value="Bacteria"/>
</dbReference>
<dbReference type="HOGENOM" id="CLU_097916_1_1_9"/>
<comment type="catalytic activity">
    <reaction evidence="1">
        <text>6-hydroxymethyl-7,8-dihydropterin + ATP = (7,8-dihydropterin-6-yl)methyl diphosphate + AMP + H(+)</text>
        <dbReference type="Rhea" id="RHEA:11412"/>
        <dbReference type="ChEBI" id="CHEBI:15378"/>
        <dbReference type="ChEBI" id="CHEBI:30616"/>
        <dbReference type="ChEBI" id="CHEBI:44841"/>
        <dbReference type="ChEBI" id="CHEBI:72950"/>
        <dbReference type="ChEBI" id="CHEBI:456215"/>
        <dbReference type="EC" id="2.7.6.3"/>
    </reaction>
</comment>
<accession>B1I1N4</accession>
<dbReference type="AlphaFoldDB" id="B1I1N4"/>
<organism evidence="10 11">
    <name type="scientific">Desulforudis audaxviator (strain MP104C)</name>
    <dbReference type="NCBI Taxonomy" id="477974"/>
    <lineage>
        <taxon>Bacteria</taxon>
        <taxon>Bacillati</taxon>
        <taxon>Bacillota</taxon>
        <taxon>Clostridia</taxon>
        <taxon>Thermoanaerobacterales</taxon>
        <taxon>Candidatus Desulforudaceae</taxon>
        <taxon>Candidatus Desulforudis</taxon>
    </lineage>
</organism>
<keyword evidence="7" id="KW-0067">ATP-binding</keyword>
<dbReference type="PROSITE" id="PS00794">
    <property type="entry name" value="HPPK"/>
    <property type="match status" value="1"/>
</dbReference>
<reference evidence="10 11" key="2">
    <citation type="journal article" date="2008" name="Science">
        <title>Environmental genomics reveals a single-species ecosystem deep within Earth.</title>
        <authorList>
            <person name="Chivian D."/>
            <person name="Brodie E.L."/>
            <person name="Alm E.J."/>
            <person name="Culley D.E."/>
            <person name="Dehal P.S."/>
            <person name="Desantis T.Z."/>
            <person name="Gihring T.M."/>
            <person name="Lapidus A."/>
            <person name="Lin L.H."/>
            <person name="Lowry S.R."/>
            <person name="Moser D.P."/>
            <person name="Richardson P.M."/>
            <person name="Southam G."/>
            <person name="Wanger G."/>
            <person name="Pratt L.M."/>
            <person name="Andersen G.L."/>
            <person name="Hazen T.C."/>
            <person name="Brockman F.J."/>
            <person name="Arkin A.P."/>
            <person name="Onstott T.C."/>
        </authorList>
    </citation>
    <scope>NUCLEOTIDE SEQUENCE [LARGE SCALE GENOMIC DNA]</scope>
    <source>
        <strain evidence="10 11">MP104C</strain>
    </source>
</reference>
<comment type="pathway">
    <text evidence="2">Cofactor biosynthesis; tetrahydrofolate biosynthesis; 2-amino-4-hydroxy-6-hydroxymethyl-7,8-dihydropteridine diphosphate from 7,8-dihydroneopterin triphosphate: step 4/4.</text>
</comment>
<dbReference type="KEGG" id="dau:Daud_0097"/>
<gene>
    <name evidence="10" type="ordered locus">Daud_0097</name>
</gene>
<evidence type="ECO:0000256" key="2">
    <source>
        <dbReference type="ARBA" id="ARBA00005051"/>
    </source>
</evidence>
<evidence type="ECO:0000256" key="5">
    <source>
        <dbReference type="ARBA" id="ARBA00022741"/>
    </source>
</evidence>
<dbReference type="SUPFAM" id="SSF55083">
    <property type="entry name" value="6-hydroxymethyl-7,8-dihydropterin pyrophosphokinase, HPPK"/>
    <property type="match status" value="1"/>
</dbReference>
<keyword evidence="8" id="KW-0289">Folate biosynthesis</keyword>
<keyword evidence="5" id="KW-0547">Nucleotide-binding</keyword>
<dbReference type="GO" id="GO:0003848">
    <property type="term" value="F:2-amino-4-hydroxy-6-hydroxymethyldihydropteridine diphosphokinase activity"/>
    <property type="evidence" value="ECO:0007669"/>
    <property type="project" value="UniProtKB-EC"/>
</dbReference>
<dbReference type="InterPro" id="IPR035907">
    <property type="entry name" value="Hppk_sf"/>
</dbReference>
<dbReference type="GO" id="GO:0005524">
    <property type="term" value="F:ATP binding"/>
    <property type="evidence" value="ECO:0007669"/>
    <property type="project" value="UniProtKB-KW"/>
</dbReference>
<evidence type="ECO:0000256" key="4">
    <source>
        <dbReference type="ARBA" id="ARBA00022679"/>
    </source>
</evidence>
<evidence type="ECO:0000256" key="7">
    <source>
        <dbReference type="ARBA" id="ARBA00022840"/>
    </source>
</evidence>
<evidence type="ECO:0000256" key="3">
    <source>
        <dbReference type="ARBA" id="ARBA00013253"/>
    </source>
</evidence>
<dbReference type="GO" id="GO:0046654">
    <property type="term" value="P:tetrahydrofolate biosynthetic process"/>
    <property type="evidence" value="ECO:0007669"/>
    <property type="project" value="UniProtKB-UniPathway"/>
</dbReference>
<name>B1I1N4_DESAP</name>
<dbReference type="OrthoDB" id="9808041at2"/>
<dbReference type="InterPro" id="IPR000550">
    <property type="entry name" value="Hppk"/>
</dbReference>
<keyword evidence="6 10" id="KW-0418">Kinase</keyword>
<dbReference type="PANTHER" id="PTHR43071">
    <property type="entry name" value="2-AMINO-4-HYDROXY-6-HYDROXYMETHYLDIHYDROPTERIDINE PYROPHOSPHOKINASE"/>
    <property type="match status" value="1"/>
</dbReference>
<evidence type="ECO:0000256" key="6">
    <source>
        <dbReference type="ARBA" id="ARBA00022777"/>
    </source>
</evidence>
<evidence type="ECO:0000259" key="9">
    <source>
        <dbReference type="PROSITE" id="PS00794"/>
    </source>
</evidence>
<dbReference type="STRING" id="477974.Daud_0097"/>
<reference evidence="11" key="1">
    <citation type="submission" date="2007-10" db="EMBL/GenBank/DDBJ databases">
        <title>Complete sequence of chromosome of Desulforudis audaxviator MP104C.</title>
        <authorList>
            <person name="Copeland A."/>
            <person name="Lucas S."/>
            <person name="Lapidus A."/>
            <person name="Barry K."/>
            <person name="Glavina del Rio T."/>
            <person name="Dalin E."/>
            <person name="Tice H."/>
            <person name="Bruce D."/>
            <person name="Pitluck S."/>
            <person name="Lowry S.R."/>
            <person name="Larimer F."/>
            <person name="Land M.L."/>
            <person name="Hauser L."/>
            <person name="Kyrpides N."/>
            <person name="Ivanova N.N."/>
            <person name="Richardson P."/>
        </authorList>
    </citation>
    <scope>NUCLEOTIDE SEQUENCE [LARGE SCALE GENOMIC DNA]</scope>
    <source>
        <strain evidence="11">MP104C</strain>
    </source>
</reference>
<sequence length="169" mass="18657">MSSTIAYIGLGSNRGDRPANLERAVGELAAVPGVALRRRAPVYETAPLGYTDQDWFLNTVVEIETTLSPRELLTRILEIERRLGRERRERWGPRIIDLDLLLFGAETITEPDLSVPHPRLAERAFAVVPLADLSPGLDLPGGGKARVLALRLAREQRLRRYAGSVGGPE</sequence>
<dbReference type="GO" id="GO:0016301">
    <property type="term" value="F:kinase activity"/>
    <property type="evidence" value="ECO:0007669"/>
    <property type="project" value="UniProtKB-KW"/>
</dbReference>
<evidence type="ECO:0000313" key="11">
    <source>
        <dbReference type="Proteomes" id="UP000008544"/>
    </source>
</evidence>
<dbReference type="CDD" id="cd00483">
    <property type="entry name" value="HPPK"/>
    <property type="match status" value="1"/>
</dbReference>
<keyword evidence="11" id="KW-1185">Reference proteome</keyword>
<dbReference type="Gene3D" id="3.30.70.560">
    <property type="entry name" value="7,8-Dihydro-6-hydroxymethylpterin-pyrophosphokinase HPPK"/>
    <property type="match status" value="1"/>
</dbReference>
<feature type="domain" description="7,8-dihydro-6-hydroxymethylpterin-pyrophosphokinase" evidence="9">
    <location>
        <begin position="90"/>
        <end position="101"/>
    </location>
</feature>
<dbReference type="Pfam" id="PF01288">
    <property type="entry name" value="HPPK"/>
    <property type="match status" value="1"/>
</dbReference>
<dbReference type="EMBL" id="CP000860">
    <property type="protein sequence ID" value="ACA58665.1"/>
    <property type="molecule type" value="Genomic_DNA"/>
</dbReference>
<dbReference type="RefSeq" id="WP_012301259.1">
    <property type="nucleotide sequence ID" value="NC_010424.1"/>
</dbReference>
<evidence type="ECO:0000313" key="10">
    <source>
        <dbReference type="EMBL" id="ACA58665.1"/>
    </source>
</evidence>
<dbReference type="UniPathway" id="UPA00077">
    <property type="reaction ID" value="UER00155"/>
</dbReference>
<dbReference type="NCBIfam" id="TIGR01498">
    <property type="entry name" value="folK"/>
    <property type="match status" value="1"/>
</dbReference>